<dbReference type="AlphaFoldDB" id="A0A1R4HFA2"/>
<gene>
    <name evidence="1" type="ORF">CRENPOLYSF2_4360002</name>
</gene>
<proteinExistence type="predicted"/>
<sequence>MTDDLEVQRDRVHRYLDQEGFRVIPAETSNYFSYLGGNTNVRETIANDLKNCKLFVQLLSGLRGKCRPDLPSFPALQYDIALSTGLPVLQWRDPDLKLETVEPGHRSLLAGDTVLPIGFEEFKQELVIRLRVPDKKIKPVVNPNLVYLNASSEDLSLEESIGTQLKKHEIYPVFPLRSNDPKQIQEDLELSLSECDGVIIVYGPTTQAWARAQILRSRRIIGQREQPLKALAVYEGPPEDKQPLGVEFPGMLILNCRQGLHDNGLIAFIAALQAG</sequence>
<organism evidence="1 2">
    <name type="scientific">Crenothrix polyspora</name>
    <dbReference type="NCBI Taxonomy" id="360316"/>
    <lineage>
        <taxon>Bacteria</taxon>
        <taxon>Pseudomonadati</taxon>
        <taxon>Pseudomonadota</taxon>
        <taxon>Gammaproteobacteria</taxon>
        <taxon>Methylococcales</taxon>
        <taxon>Crenotrichaceae</taxon>
        <taxon>Crenothrix</taxon>
    </lineage>
</organism>
<accession>A0A1R4HFA2</accession>
<dbReference type="Proteomes" id="UP000195442">
    <property type="component" value="Unassembled WGS sequence"/>
</dbReference>
<dbReference type="EMBL" id="FUKJ01000375">
    <property type="protein sequence ID" value="SJM94889.1"/>
    <property type="molecule type" value="Genomic_DNA"/>
</dbReference>
<reference evidence="2" key="1">
    <citation type="submission" date="2017-02" db="EMBL/GenBank/DDBJ databases">
        <authorList>
            <person name="Daims H."/>
        </authorList>
    </citation>
    <scope>NUCLEOTIDE SEQUENCE [LARGE SCALE GENOMIC DNA]</scope>
</reference>
<evidence type="ECO:0000313" key="1">
    <source>
        <dbReference type="EMBL" id="SJM94889.1"/>
    </source>
</evidence>
<protein>
    <submittedName>
        <fullName evidence="1">Uncharacterized protein</fullName>
    </submittedName>
</protein>
<keyword evidence="2" id="KW-1185">Reference proteome</keyword>
<evidence type="ECO:0000313" key="2">
    <source>
        <dbReference type="Proteomes" id="UP000195442"/>
    </source>
</evidence>
<name>A0A1R4HFA2_9GAMM</name>